<dbReference type="SUPFAM" id="SSF48371">
    <property type="entry name" value="ARM repeat"/>
    <property type="match status" value="1"/>
</dbReference>
<name>A0A854Q5I6_CRYNE</name>
<feature type="compositionally biased region" description="Basic and acidic residues" evidence="4">
    <location>
        <begin position="16"/>
        <end position="43"/>
    </location>
</feature>
<dbReference type="Pfam" id="PF18051">
    <property type="entry name" value="RPN1_C"/>
    <property type="match status" value="1"/>
</dbReference>
<dbReference type="GO" id="GO:0030234">
    <property type="term" value="F:enzyme regulator activity"/>
    <property type="evidence" value="ECO:0007669"/>
    <property type="project" value="UniProtKB-UniRule"/>
</dbReference>
<feature type="region of interest" description="Disordered" evidence="4">
    <location>
        <begin position="1"/>
        <end position="48"/>
    </location>
</feature>
<comment type="similarity">
    <text evidence="3">Belongs to the proteasome subunit S2 family.</text>
</comment>
<dbReference type="PIRSF" id="PIRSF015965">
    <property type="entry name" value="26S_Psome_Rpn1"/>
    <property type="match status" value="1"/>
</dbReference>
<evidence type="ECO:0000259" key="5">
    <source>
        <dbReference type="Pfam" id="PF17781"/>
    </source>
</evidence>
<feature type="region of interest" description="Disordered" evidence="4">
    <location>
        <begin position="650"/>
        <end position="728"/>
    </location>
</feature>
<evidence type="ECO:0000256" key="3">
    <source>
        <dbReference type="PIRNR" id="PIRNR015965"/>
    </source>
</evidence>
<dbReference type="InterPro" id="IPR040892">
    <property type="entry name" value="RPN1_N"/>
</dbReference>
<reference evidence="7 8" key="1">
    <citation type="submission" date="2017-06" db="EMBL/GenBank/DDBJ databases">
        <title>Global population genomics of the pathogenic fungus Cryptococcus neoformans var. grubii.</title>
        <authorList>
            <person name="Cuomo C."/>
            <person name="Litvintseva A."/>
            <person name="Chen Y."/>
            <person name="Young S."/>
            <person name="Zeng Q."/>
            <person name="Chapman S."/>
            <person name="Gujja S."/>
            <person name="Saif S."/>
            <person name="Birren B."/>
        </authorList>
    </citation>
    <scope>NUCLEOTIDE SEQUENCE [LARGE SCALE GENOMIC DNA]</scope>
    <source>
        <strain evidence="7 8">Tu259-1</strain>
    </source>
</reference>
<dbReference type="OrthoDB" id="10252509at2759"/>
<dbReference type="GO" id="GO:0034515">
    <property type="term" value="C:proteasome storage granule"/>
    <property type="evidence" value="ECO:0007669"/>
    <property type="project" value="TreeGrafter"/>
</dbReference>
<evidence type="ECO:0000259" key="6">
    <source>
        <dbReference type="Pfam" id="PF18051"/>
    </source>
</evidence>
<feature type="domain" description="RPN1 N-terminal" evidence="5">
    <location>
        <begin position="57"/>
        <end position="381"/>
    </location>
</feature>
<comment type="function">
    <text evidence="3">Acts as a regulatory subunit of the 26 proteasome which is involved in the ATP-dependent degradation of ubiquitinated proteins.</text>
</comment>
<dbReference type="Pfam" id="PF17781">
    <property type="entry name" value="RPN1_RPN2_N"/>
    <property type="match status" value="1"/>
</dbReference>
<dbReference type="InterPro" id="IPR016024">
    <property type="entry name" value="ARM-type_fold"/>
</dbReference>
<keyword evidence="1" id="KW-0677">Repeat</keyword>
<dbReference type="InterPro" id="IPR041433">
    <property type="entry name" value="RPN1_C"/>
</dbReference>
<dbReference type="PANTHER" id="PTHR10943">
    <property type="entry name" value="26S PROTEASOME NON-ATPASE REGULATORY SUBUNIT"/>
    <property type="match status" value="1"/>
</dbReference>
<dbReference type="PANTHER" id="PTHR10943:SF1">
    <property type="entry name" value="26S PROTEASOME NON-ATPASE REGULATORY SUBUNIT 2"/>
    <property type="match status" value="1"/>
</dbReference>
<organism evidence="7 8">
    <name type="scientific">Cryptococcus neoformans Tu259-1</name>
    <dbReference type="NCBI Taxonomy" id="1230072"/>
    <lineage>
        <taxon>Eukaryota</taxon>
        <taxon>Fungi</taxon>
        <taxon>Dikarya</taxon>
        <taxon>Basidiomycota</taxon>
        <taxon>Agaricomycotina</taxon>
        <taxon>Tremellomycetes</taxon>
        <taxon>Tremellales</taxon>
        <taxon>Cryptococcaceae</taxon>
        <taxon>Cryptococcus</taxon>
        <taxon>Cryptococcus neoformans species complex</taxon>
    </lineage>
</organism>
<dbReference type="InterPro" id="IPR016643">
    <property type="entry name" value="26S_Psome_Rpn1"/>
</dbReference>
<accession>A0A854Q5I6</accession>
<protein>
    <recommendedName>
        <fullName evidence="3">26S proteasome regulatory subunit RPN1</fullName>
    </recommendedName>
</protein>
<evidence type="ECO:0000256" key="1">
    <source>
        <dbReference type="ARBA" id="ARBA00022737"/>
    </source>
</evidence>
<sequence>MSEGERPTFDIAVPAKDPEPKEDDKPKHTGDKGKARDDSKDEGPEMSEEDLQLKAELEMLVQRLRELDSGLYQPALESLRTLIRTSTSSMTSVPKPLKFLRPFYEEMGKIRDGWSEDLKEQRSLLASILSVLAMTYSDTGKRETLYYRILSGSQEAPGLWGHEYVRHLAAELGEEYAATYAALGEDANIPQPDTKYTTDQLRALSIELVEFFLKHNAEADAVDILLEVENISAITKYVDDKTFERVCRYMVSCVPLLVNPDDNAFLETASIIYSKYDRYPEALALAVRLNNPELIRKYYEAPTNPVMKKQLSYFLARAQIPLHWVHTAEDAEPNDTIPTQPEDVLECLGNVKLSTHFRNFGKAVGVEEAKSVDDIYKTHLEPSSRNTAIPDSARQNLASTFVNAFVNAGFGNDKLMVNAPEGQSWIYKNKAEGMMSATASVGLSLLWDSESGIDHIDKYSYSAEEHIKAGAFLATGIVHSGIRSDPDIAFALLEEHVDSQSVPLKVSAINGIAIAYAGSERQDIADKLLPYVQDESTSMEVSSMAILALGFVFVGSSNGDIASEILQTLMEREENQLASEWTVFACLGLGLLYLSSQEESEPTLATLKAIEHPIAQIAQTIVNICANAGTGNVLKIQELLYICSEHAAEKKDEKKEDTAAEGEGESPVASSEVPGAIPAAGPPAPPTAAGVPGTDIEGDVDMSDVAAEAGAPDGGAQTAATTGEESEKEKEIEKEVKTAEQLKHQAFATLGIALIAMGEDVGAEMALRQFQHLMTYGDPVIRKSVPLALGLISASNPQLSILDTLSKYSHDSDLDVAINAILAMGFVGAGTNNARLAQMLRGLAVYYAKEADCLFMVRIAQGLVHMGKGTIGINPFYNDRQVMSKTAMAGLLSVLVSFTDARKFVLSKYHWMLYWIVPAMFPQFLITLNEELEEIPVTVRVGQAVNTVAQAGTRHGISGFQTHQSPVRIATTERAELGTNEFFPYQSVLEGLVILKKNEQYSAEDLH</sequence>
<dbReference type="GO" id="GO:0008540">
    <property type="term" value="C:proteasome regulatory particle, base subcomplex"/>
    <property type="evidence" value="ECO:0007669"/>
    <property type="project" value="UniProtKB-UniRule"/>
</dbReference>
<evidence type="ECO:0000256" key="4">
    <source>
        <dbReference type="SAM" id="MobiDB-lite"/>
    </source>
</evidence>
<proteinExistence type="inferred from homology"/>
<comment type="caution">
    <text evidence="7">The sequence shown here is derived from an EMBL/GenBank/DDBJ whole genome shotgun (WGS) entry which is preliminary data.</text>
</comment>
<gene>
    <name evidence="7" type="ORF">C361_06044</name>
</gene>
<dbReference type="Proteomes" id="UP000199727">
    <property type="component" value="Unassembled WGS sequence"/>
</dbReference>
<evidence type="ECO:0000256" key="2">
    <source>
        <dbReference type="ARBA" id="ARBA00022942"/>
    </source>
</evidence>
<dbReference type="AlphaFoldDB" id="A0A854Q5I6"/>
<feature type="domain" description="26S proteasome non-ATPase regulatory subunit RPN1 C-terminal" evidence="6">
    <location>
        <begin position="948"/>
        <end position="1001"/>
    </location>
</feature>
<dbReference type="InterPro" id="IPR011989">
    <property type="entry name" value="ARM-like"/>
</dbReference>
<evidence type="ECO:0000313" key="8">
    <source>
        <dbReference type="Proteomes" id="UP000199727"/>
    </source>
</evidence>
<dbReference type="Gene3D" id="1.25.10.10">
    <property type="entry name" value="Leucine-rich Repeat Variant"/>
    <property type="match status" value="1"/>
</dbReference>
<evidence type="ECO:0000313" key="7">
    <source>
        <dbReference type="EMBL" id="OXG13898.1"/>
    </source>
</evidence>
<dbReference type="GO" id="GO:0043161">
    <property type="term" value="P:proteasome-mediated ubiquitin-dependent protein catabolic process"/>
    <property type="evidence" value="ECO:0007669"/>
    <property type="project" value="TreeGrafter"/>
</dbReference>
<keyword evidence="2 3" id="KW-0647">Proteasome</keyword>
<dbReference type="EMBL" id="AMKT01000078">
    <property type="protein sequence ID" value="OXG13898.1"/>
    <property type="molecule type" value="Genomic_DNA"/>
</dbReference>
<dbReference type="GO" id="GO:0042176">
    <property type="term" value="P:regulation of protein catabolic process"/>
    <property type="evidence" value="ECO:0007669"/>
    <property type="project" value="InterPro"/>
</dbReference>
<dbReference type="GO" id="GO:0005634">
    <property type="term" value="C:nucleus"/>
    <property type="evidence" value="ECO:0007669"/>
    <property type="project" value="TreeGrafter"/>
</dbReference>